<dbReference type="NCBIfam" id="TIGR01493">
    <property type="entry name" value="HAD-SF-IA-v2"/>
    <property type="match status" value="1"/>
</dbReference>
<keyword evidence="3" id="KW-1185">Reference proteome</keyword>
<proteinExistence type="predicted"/>
<keyword evidence="1" id="KW-0378">Hydrolase</keyword>
<dbReference type="InterPro" id="IPR023214">
    <property type="entry name" value="HAD_sf"/>
</dbReference>
<dbReference type="Gene3D" id="3.40.50.1000">
    <property type="entry name" value="HAD superfamily/HAD-like"/>
    <property type="match status" value="2"/>
</dbReference>
<accession>A0A0D6P5M9</accession>
<evidence type="ECO:0000313" key="3">
    <source>
        <dbReference type="Proteomes" id="UP000032680"/>
    </source>
</evidence>
<dbReference type="PANTHER" id="PTHR43316:SF3">
    <property type="entry name" value="HALOACID DEHALOGENASE, TYPE II (AFU_ORTHOLOGUE AFUA_2G07750)-RELATED"/>
    <property type="match status" value="1"/>
</dbReference>
<organism evidence="2 3">
    <name type="scientific">Acidisphaera rubrifaciens HS-AP3</name>
    <dbReference type="NCBI Taxonomy" id="1231350"/>
    <lineage>
        <taxon>Bacteria</taxon>
        <taxon>Pseudomonadati</taxon>
        <taxon>Pseudomonadota</taxon>
        <taxon>Alphaproteobacteria</taxon>
        <taxon>Acetobacterales</taxon>
        <taxon>Acetobacteraceae</taxon>
        <taxon>Acidisphaera</taxon>
    </lineage>
</organism>
<dbReference type="NCBIfam" id="TIGR01428">
    <property type="entry name" value="HAD_type_II"/>
    <property type="match status" value="1"/>
</dbReference>
<dbReference type="CDD" id="cd02588">
    <property type="entry name" value="HAD_L2-DEX"/>
    <property type="match status" value="1"/>
</dbReference>
<dbReference type="GO" id="GO:0019120">
    <property type="term" value="F:hydrolase activity, acting on acid halide bonds, in C-halide compounds"/>
    <property type="evidence" value="ECO:0007669"/>
    <property type="project" value="InterPro"/>
</dbReference>
<reference evidence="2 3" key="1">
    <citation type="submission" date="2012-11" db="EMBL/GenBank/DDBJ databases">
        <title>Whole genome sequence of Acidisphaera rubrifaciens HS-AP3.</title>
        <authorList>
            <person name="Azuma Y."/>
            <person name="Higashiura N."/>
            <person name="Hirakawa H."/>
            <person name="Matsushita K."/>
        </authorList>
    </citation>
    <scope>NUCLEOTIDE SEQUENCE [LARGE SCALE GENOMIC DNA]</scope>
    <source>
        <strain evidence="2 3">HS-AP3</strain>
    </source>
</reference>
<evidence type="ECO:0000313" key="2">
    <source>
        <dbReference type="EMBL" id="GAN76626.1"/>
    </source>
</evidence>
<dbReference type="RefSeq" id="WP_048860475.1">
    <property type="nucleotide sequence ID" value="NZ_BANB01000132.1"/>
</dbReference>
<dbReference type="OrthoDB" id="9785638at2"/>
<evidence type="ECO:0000256" key="1">
    <source>
        <dbReference type="ARBA" id="ARBA00022801"/>
    </source>
</evidence>
<name>A0A0D6P5M9_9PROT</name>
<dbReference type="InterPro" id="IPR036412">
    <property type="entry name" value="HAD-like_sf"/>
</dbReference>
<sequence>MRRAAPKAILFDTFGTVVDWRGSLIAELSDHGARHGITADWAGLVDAWRAAYAPSMNRVRRGELPWTLLDDLHRASLDALCGRFGLDALDDATRHWMTMGWHRLHPWPDSVPGLRRLHAVATLGPLSNGNVSLLVDLARFGGLPWDMVFGSDLFGHYKPDPETYLGACRLLGLPPGEVMMAAAHNGDLRAARALGLQTGFILRPTEYGPAQTTDLAPDQDWDVIVNSIEELAGALGA</sequence>
<dbReference type="AlphaFoldDB" id="A0A0D6P5M9"/>
<dbReference type="InterPro" id="IPR051540">
    <property type="entry name" value="S-2-haloacid_dehalogenase"/>
</dbReference>
<dbReference type="EMBL" id="BANB01000132">
    <property type="protein sequence ID" value="GAN76626.1"/>
    <property type="molecule type" value="Genomic_DNA"/>
</dbReference>
<dbReference type="PANTHER" id="PTHR43316">
    <property type="entry name" value="HYDROLASE, HALOACID DELAHOGENASE-RELATED"/>
    <property type="match status" value="1"/>
</dbReference>
<dbReference type="SUPFAM" id="SSF56784">
    <property type="entry name" value="HAD-like"/>
    <property type="match status" value="1"/>
</dbReference>
<dbReference type="InterPro" id="IPR006439">
    <property type="entry name" value="HAD-SF_hydro_IA"/>
</dbReference>
<dbReference type="Proteomes" id="UP000032680">
    <property type="component" value="Unassembled WGS sequence"/>
</dbReference>
<comment type="caution">
    <text evidence="2">The sequence shown here is derived from an EMBL/GenBank/DDBJ whole genome shotgun (WGS) entry which is preliminary data.</text>
</comment>
<dbReference type="Pfam" id="PF00702">
    <property type="entry name" value="Hydrolase"/>
    <property type="match status" value="1"/>
</dbReference>
<dbReference type="PRINTS" id="PR00413">
    <property type="entry name" value="HADHALOGNASE"/>
</dbReference>
<gene>
    <name evidence="2" type="ORF">Asru_0132_09</name>
</gene>
<protein>
    <submittedName>
        <fullName evidence="2">Haloacid dehalogenase</fullName>
    </submittedName>
</protein>
<dbReference type="InterPro" id="IPR006328">
    <property type="entry name" value="2-HAD"/>
</dbReference>